<dbReference type="InterPro" id="IPR045058">
    <property type="entry name" value="GIMA/IAN/Toc"/>
</dbReference>
<keyword evidence="2" id="KW-0547">Nucleotide-binding</keyword>
<dbReference type="PANTHER" id="PTHR10903">
    <property type="entry name" value="GTPASE, IMAP FAMILY MEMBER-RELATED"/>
    <property type="match status" value="1"/>
</dbReference>
<dbReference type="Pfam" id="PF04548">
    <property type="entry name" value="AIG1"/>
    <property type="match status" value="1"/>
</dbReference>
<dbReference type="Gene3D" id="3.40.50.300">
    <property type="entry name" value="P-loop containing nucleotide triphosphate hydrolases"/>
    <property type="match status" value="1"/>
</dbReference>
<dbReference type="InterPro" id="IPR006703">
    <property type="entry name" value="G_AIG1"/>
</dbReference>
<accession>A0A6P8VIM6</accession>
<dbReference type="SUPFAM" id="SSF52540">
    <property type="entry name" value="P-loop containing nucleoside triphosphate hydrolases"/>
    <property type="match status" value="1"/>
</dbReference>
<dbReference type="Proteomes" id="UP000515161">
    <property type="component" value="Unplaced"/>
</dbReference>
<keyword evidence="3" id="KW-0342">GTP-binding</keyword>
<evidence type="ECO:0000313" key="5">
    <source>
        <dbReference type="Proteomes" id="UP000515161"/>
    </source>
</evidence>
<feature type="domain" description="AIG1-type G" evidence="4">
    <location>
        <begin position="7"/>
        <end position="214"/>
    </location>
</feature>
<keyword evidence="5" id="KW-1185">Reference proteome</keyword>
<dbReference type="GeneID" id="117555538"/>
<gene>
    <name evidence="6" type="primary">LOC117555538</name>
</gene>
<dbReference type="RefSeq" id="XP_034086320.1">
    <property type="nucleotide sequence ID" value="XM_034230429.1"/>
</dbReference>
<dbReference type="FunFam" id="3.40.50.300:FF:000366">
    <property type="entry name" value="GTPase, IMAP family member 2"/>
    <property type="match status" value="1"/>
</dbReference>
<dbReference type="OrthoDB" id="425923at2759"/>
<organism evidence="5 6">
    <name type="scientific">Gymnodraco acuticeps</name>
    <name type="common">Antarctic dragonfish</name>
    <dbReference type="NCBI Taxonomy" id="8218"/>
    <lineage>
        <taxon>Eukaryota</taxon>
        <taxon>Metazoa</taxon>
        <taxon>Chordata</taxon>
        <taxon>Craniata</taxon>
        <taxon>Vertebrata</taxon>
        <taxon>Euteleostomi</taxon>
        <taxon>Actinopterygii</taxon>
        <taxon>Neopterygii</taxon>
        <taxon>Teleostei</taxon>
        <taxon>Neoteleostei</taxon>
        <taxon>Acanthomorphata</taxon>
        <taxon>Eupercaria</taxon>
        <taxon>Perciformes</taxon>
        <taxon>Notothenioidei</taxon>
        <taxon>Bathydraconidae</taxon>
        <taxon>Gymnodraco</taxon>
    </lineage>
</organism>
<dbReference type="InterPro" id="IPR027417">
    <property type="entry name" value="P-loop_NTPase"/>
</dbReference>
<comment type="similarity">
    <text evidence="1">Belongs to the TRAFAC class TrmE-Era-EngA-EngB-Septin-like GTPase superfamily. AIG1/Toc34/Toc159-like paraseptin GTPase family. IAN subfamily.</text>
</comment>
<dbReference type="PANTHER" id="PTHR10903:SF62">
    <property type="entry name" value="GTPASE IMAP FAMILY MEMBER 4-LIKE-RELATED"/>
    <property type="match status" value="1"/>
</dbReference>
<dbReference type="PROSITE" id="PS51720">
    <property type="entry name" value="G_AIG1"/>
    <property type="match status" value="1"/>
</dbReference>
<sequence>MGQSQSQESNRIVILGKTGVGKSGVANTIFGEKVFKAISSTKSGTSTCQAETRYVHGRSITLVDTPGFFDTYTSEEKLKSEIIRCIIECAPGPNAFLIVFKVRRFTEQEQAVITKISQYFFEEVFKYATVLFTHGDQLDKGQTIKQFVQQNQLARDLVKKCGGRCHVIDNRYWENNQQDEYRSNQFQVKELLNTIDEMVKANKGSYYTNEMLQG</sequence>
<proteinExistence type="inferred from homology"/>
<evidence type="ECO:0000256" key="3">
    <source>
        <dbReference type="ARBA" id="ARBA00023134"/>
    </source>
</evidence>
<name>A0A6P8VIM6_GYMAC</name>
<dbReference type="CDD" id="cd01852">
    <property type="entry name" value="AIG1"/>
    <property type="match status" value="1"/>
</dbReference>
<protein>
    <submittedName>
        <fullName evidence="6">GTPase IMAP family member 7-like</fullName>
    </submittedName>
</protein>
<dbReference type="GO" id="GO:0005525">
    <property type="term" value="F:GTP binding"/>
    <property type="evidence" value="ECO:0007669"/>
    <property type="project" value="UniProtKB-KW"/>
</dbReference>
<reference evidence="6" key="1">
    <citation type="submission" date="2025-08" db="UniProtKB">
        <authorList>
            <consortium name="RefSeq"/>
        </authorList>
    </citation>
    <scope>IDENTIFICATION</scope>
</reference>
<evidence type="ECO:0000256" key="1">
    <source>
        <dbReference type="ARBA" id="ARBA00008535"/>
    </source>
</evidence>
<evidence type="ECO:0000256" key="2">
    <source>
        <dbReference type="ARBA" id="ARBA00022741"/>
    </source>
</evidence>
<dbReference type="KEGG" id="gacu:117555538"/>
<evidence type="ECO:0000313" key="6">
    <source>
        <dbReference type="RefSeq" id="XP_034086320.1"/>
    </source>
</evidence>
<dbReference type="AlphaFoldDB" id="A0A6P8VIM6"/>
<dbReference type="InParanoid" id="A0A6P8VIM6"/>
<evidence type="ECO:0000259" key="4">
    <source>
        <dbReference type="PROSITE" id="PS51720"/>
    </source>
</evidence>